<dbReference type="Gene3D" id="1.10.10.10">
    <property type="entry name" value="Winged helix-like DNA-binding domain superfamily/Winged helix DNA-binding domain"/>
    <property type="match status" value="1"/>
</dbReference>
<comment type="caution">
    <text evidence="5">The sequence shown here is derived from an EMBL/GenBank/DDBJ whole genome shotgun (WGS) entry which is preliminary data.</text>
</comment>
<evidence type="ECO:0000256" key="3">
    <source>
        <dbReference type="ARBA" id="ARBA00023163"/>
    </source>
</evidence>
<protein>
    <submittedName>
        <fullName evidence="5">MarR family transcriptional regulator</fullName>
    </submittedName>
</protein>
<dbReference type="Proteomes" id="UP000824132">
    <property type="component" value="Unassembled WGS sequence"/>
</dbReference>
<dbReference type="PROSITE" id="PS50995">
    <property type="entry name" value="HTH_MARR_2"/>
    <property type="match status" value="1"/>
</dbReference>
<sequence>MARIMRNVGEVWRCANLYRTEEYEALGIGSYQDSYIVDICAHPGVTQEQLSKIMYVHKSNVARQVSSLEEKGFVERRPDPADRRNLLVYPTQKAVAVLDKIRAVHAQWRERLLEGFSEEERAAIGVYLERLAENAKRAASVRRGGER</sequence>
<dbReference type="Pfam" id="PF01047">
    <property type="entry name" value="MarR"/>
    <property type="match status" value="1"/>
</dbReference>
<dbReference type="PANTHER" id="PTHR42756">
    <property type="entry name" value="TRANSCRIPTIONAL REGULATOR, MARR"/>
    <property type="match status" value="1"/>
</dbReference>
<dbReference type="GO" id="GO:0003700">
    <property type="term" value="F:DNA-binding transcription factor activity"/>
    <property type="evidence" value="ECO:0007669"/>
    <property type="project" value="InterPro"/>
</dbReference>
<organism evidence="5 6">
    <name type="scientific">Candidatus Borkfalkia avistercoris</name>
    <dbReference type="NCBI Taxonomy" id="2838504"/>
    <lineage>
        <taxon>Bacteria</taxon>
        <taxon>Bacillati</taxon>
        <taxon>Bacillota</taxon>
        <taxon>Clostridia</taxon>
        <taxon>Christensenellales</taxon>
        <taxon>Christensenellaceae</taxon>
        <taxon>Candidatus Borkfalkia</taxon>
    </lineage>
</organism>
<dbReference type="GO" id="GO:0003677">
    <property type="term" value="F:DNA binding"/>
    <property type="evidence" value="ECO:0007669"/>
    <property type="project" value="UniProtKB-KW"/>
</dbReference>
<dbReference type="InterPro" id="IPR036390">
    <property type="entry name" value="WH_DNA-bd_sf"/>
</dbReference>
<dbReference type="AlphaFoldDB" id="A0A9D2A5J0"/>
<dbReference type="PRINTS" id="PR00598">
    <property type="entry name" value="HTHMARR"/>
</dbReference>
<evidence type="ECO:0000313" key="6">
    <source>
        <dbReference type="Proteomes" id="UP000824132"/>
    </source>
</evidence>
<evidence type="ECO:0000259" key="4">
    <source>
        <dbReference type="PROSITE" id="PS50995"/>
    </source>
</evidence>
<evidence type="ECO:0000256" key="2">
    <source>
        <dbReference type="ARBA" id="ARBA00023125"/>
    </source>
</evidence>
<proteinExistence type="predicted"/>
<keyword evidence="1" id="KW-0805">Transcription regulation</keyword>
<dbReference type="InterPro" id="IPR000835">
    <property type="entry name" value="HTH_MarR-typ"/>
</dbReference>
<keyword evidence="3" id="KW-0804">Transcription</keyword>
<reference evidence="5" key="2">
    <citation type="submission" date="2021-04" db="EMBL/GenBank/DDBJ databases">
        <authorList>
            <person name="Gilroy R."/>
        </authorList>
    </citation>
    <scope>NUCLEOTIDE SEQUENCE</scope>
    <source>
        <strain evidence="5">CHK187-5294</strain>
    </source>
</reference>
<keyword evidence="2" id="KW-0238">DNA-binding</keyword>
<dbReference type="PROSITE" id="PS01117">
    <property type="entry name" value="HTH_MARR_1"/>
    <property type="match status" value="1"/>
</dbReference>
<name>A0A9D2A5J0_9FIRM</name>
<dbReference type="SMART" id="SM00347">
    <property type="entry name" value="HTH_MARR"/>
    <property type="match status" value="1"/>
</dbReference>
<feature type="domain" description="HTH marR-type" evidence="4">
    <location>
        <begin position="1"/>
        <end position="133"/>
    </location>
</feature>
<dbReference type="PANTHER" id="PTHR42756:SF1">
    <property type="entry name" value="TRANSCRIPTIONAL REPRESSOR OF EMRAB OPERON"/>
    <property type="match status" value="1"/>
</dbReference>
<dbReference type="SUPFAM" id="SSF46785">
    <property type="entry name" value="Winged helix' DNA-binding domain"/>
    <property type="match status" value="1"/>
</dbReference>
<dbReference type="EMBL" id="DXCL01000001">
    <property type="protein sequence ID" value="HIZ02653.1"/>
    <property type="molecule type" value="Genomic_DNA"/>
</dbReference>
<reference evidence="5" key="1">
    <citation type="journal article" date="2021" name="PeerJ">
        <title>Extensive microbial diversity within the chicken gut microbiome revealed by metagenomics and culture.</title>
        <authorList>
            <person name="Gilroy R."/>
            <person name="Ravi A."/>
            <person name="Getino M."/>
            <person name="Pursley I."/>
            <person name="Horton D.L."/>
            <person name="Alikhan N.F."/>
            <person name="Baker D."/>
            <person name="Gharbi K."/>
            <person name="Hall N."/>
            <person name="Watson M."/>
            <person name="Adriaenssens E.M."/>
            <person name="Foster-Nyarko E."/>
            <person name="Jarju S."/>
            <person name="Secka A."/>
            <person name="Antonio M."/>
            <person name="Oren A."/>
            <person name="Chaudhuri R.R."/>
            <person name="La Ragione R."/>
            <person name="Hildebrand F."/>
            <person name="Pallen M.J."/>
        </authorList>
    </citation>
    <scope>NUCLEOTIDE SEQUENCE</scope>
    <source>
        <strain evidence="5">CHK187-5294</strain>
    </source>
</reference>
<accession>A0A9D2A5J0</accession>
<gene>
    <name evidence="5" type="ORF">H9727_00030</name>
</gene>
<dbReference type="InterPro" id="IPR023187">
    <property type="entry name" value="Tscrpt_reg_MarR-type_CS"/>
</dbReference>
<dbReference type="InterPro" id="IPR036388">
    <property type="entry name" value="WH-like_DNA-bd_sf"/>
</dbReference>
<evidence type="ECO:0000256" key="1">
    <source>
        <dbReference type="ARBA" id="ARBA00023015"/>
    </source>
</evidence>
<evidence type="ECO:0000313" key="5">
    <source>
        <dbReference type="EMBL" id="HIZ02653.1"/>
    </source>
</evidence>